<organism evidence="2 3">
    <name type="scientific">Nocardioides gansuensis</name>
    <dbReference type="NCBI Taxonomy" id="2138300"/>
    <lineage>
        <taxon>Bacteria</taxon>
        <taxon>Bacillati</taxon>
        <taxon>Actinomycetota</taxon>
        <taxon>Actinomycetes</taxon>
        <taxon>Propionibacteriales</taxon>
        <taxon>Nocardioidaceae</taxon>
        <taxon>Nocardioides</taxon>
    </lineage>
</organism>
<sequence>MTVDVLLTGGVVHTLDPAVPAADSLAIRDGRVAWAGLLADAPHAVRDAAQVVDLAGRTVVPGFIDAHNHVRLGSDAACAQLAGASTMAEVGERLARWQAEHPEAAWVEAEGYAYAGLADGAHPTAAQLDALVPDRPAVVFSYDVHTLWLNTPALQALGVARVSTPLAQPDRADLPFGTAELDADGRPTGFVADFAVKGLARAGMRALADLGLPWAHPERQYDRLLSSLDHAVACGITTVVEPQNSPDDVPLFLRARAEGRLRSRVVLAMFHPRGTTEADRAEFAGLARTHADDRLRVGPLKLYIDDVVEPHTAALHAPYANEPGHRGDTYYPPEEFAELVTRLDADGFQLFVHATGDRGITTVLDAVQRAREVNGPRDVRHQVVHVECVRPADLPRFAELGVVACMQPRHASPEIAGPGHAWAEAIGPDRWHQAWPLRSLAEHGAVLALSSDWNVAEMEPMIGLQCAVTRAPLSGGAPWLPEEALDVETALRGYTLGSAYAVHSEHDRGSLAPGKLADLAVLSDDPLSCPAGALAKIDVLETWVGGEPVHRAPQVGPAQPLLVSSPTCTSTFPR</sequence>
<dbReference type="AlphaFoldDB" id="A0A2T8F878"/>
<evidence type="ECO:0000259" key="1">
    <source>
        <dbReference type="Pfam" id="PF07969"/>
    </source>
</evidence>
<dbReference type="Proteomes" id="UP000246018">
    <property type="component" value="Unassembled WGS sequence"/>
</dbReference>
<dbReference type="PANTHER" id="PTHR22642">
    <property type="entry name" value="IMIDAZOLONEPROPIONASE"/>
    <property type="match status" value="1"/>
</dbReference>
<feature type="domain" description="Amidohydrolase 3" evidence="1">
    <location>
        <begin position="50"/>
        <end position="550"/>
    </location>
</feature>
<dbReference type="CDD" id="cd01300">
    <property type="entry name" value="YtcJ_like"/>
    <property type="match status" value="1"/>
</dbReference>
<dbReference type="RefSeq" id="WP_116572984.1">
    <property type="nucleotide sequence ID" value="NZ_QDGZ01000006.1"/>
</dbReference>
<dbReference type="Gene3D" id="3.10.310.70">
    <property type="match status" value="1"/>
</dbReference>
<dbReference type="Gene3D" id="2.30.40.10">
    <property type="entry name" value="Urease, subunit C, domain 1"/>
    <property type="match status" value="1"/>
</dbReference>
<protein>
    <recommendedName>
        <fullName evidence="1">Amidohydrolase 3 domain-containing protein</fullName>
    </recommendedName>
</protein>
<keyword evidence="3" id="KW-1185">Reference proteome</keyword>
<dbReference type="PANTHER" id="PTHR22642:SF2">
    <property type="entry name" value="PROTEIN LONG AFTER FAR-RED 3"/>
    <property type="match status" value="1"/>
</dbReference>
<evidence type="ECO:0000313" key="2">
    <source>
        <dbReference type="EMBL" id="PVG81916.1"/>
    </source>
</evidence>
<proteinExistence type="predicted"/>
<dbReference type="GO" id="GO:0016810">
    <property type="term" value="F:hydrolase activity, acting on carbon-nitrogen (but not peptide) bonds"/>
    <property type="evidence" value="ECO:0007669"/>
    <property type="project" value="InterPro"/>
</dbReference>
<dbReference type="InterPro" id="IPR013108">
    <property type="entry name" value="Amidohydro_3"/>
</dbReference>
<gene>
    <name evidence="2" type="ORF">DDE18_14500</name>
</gene>
<reference evidence="2 3" key="1">
    <citation type="submission" date="2018-04" db="EMBL/GenBank/DDBJ databases">
        <title>Genome of Nocardioides gansuensis WSJ-1.</title>
        <authorList>
            <person name="Wu S."/>
            <person name="Wang G."/>
        </authorList>
    </citation>
    <scope>NUCLEOTIDE SEQUENCE [LARGE SCALE GENOMIC DNA]</scope>
    <source>
        <strain evidence="2 3">WSJ-1</strain>
    </source>
</reference>
<comment type="caution">
    <text evidence="2">The sequence shown here is derived from an EMBL/GenBank/DDBJ whole genome shotgun (WGS) entry which is preliminary data.</text>
</comment>
<dbReference type="EMBL" id="QDGZ01000006">
    <property type="protein sequence ID" value="PVG81916.1"/>
    <property type="molecule type" value="Genomic_DNA"/>
</dbReference>
<dbReference type="InterPro" id="IPR033932">
    <property type="entry name" value="YtcJ-like"/>
</dbReference>
<dbReference type="InterPro" id="IPR011059">
    <property type="entry name" value="Metal-dep_hydrolase_composite"/>
</dbReference>
<dbReference type="OrthoDB" id="3173428at2"/>
<dbReference type="Gene3D" id="3.20.20.140">
    <property type="entry name" value="Metal-dependent hydrolases"/>
    <property type="match status" value="1"/>
</dbReference>
<evidence type="ECO:0000313" key="3">
    <source>
        <dbReference type="Proteomes" id="UP000246018"/>
    </source>
</evidence>
<accession>A0A2T8F878</accession>
<name>A0A2T8F878_9ACTN</name>
<dbReference type="SUPFAM" id="SSF51556">
    <property type="entry name" value="Metallo-dependent hydrolases"/>
    <property type="match status" value="1"/>
</dbReference>
<dbReference type="Pfam" id="PF07969">
    <property type="entry name" value="Amidohydro_3"/>
    <property type="match status" value="1"/>
</dbReference>
<dbReference type="InterPro" id="IPR032466">
    <property type="entry name" value="Metal_Hydrolase"/>
</dbReference>
<dbReference type="SUPFAM" id="SSF51338">
    <property type="entry name" value="Composite domain of metallo-dependent hydrolases"/>
    <property type="match status" value="1"/>
</dbReference>